<dbReference type="PANTHER" id="PTHR15350">
    <property type="entry name" value="COP9 SIGNALOSOME COMPLEX SUBUNIT 7/DENDRITIC CELL PROTEIN GA17"/>
    <property type="match status" value="1"/>
</dbReference>
<dbReference type="AlphaFoldDB" id="A0A2R6P0U1"/>
<gene>
    <name evidence="5" type="ORF">PHLCEN_2v5918</name>
</gene>
<dbReference type="Pfam" id="PF22061">
    <property type="entry name" value="CSN7_HB_subdom"/>
    <property type="match status" value="1"/>
</dbReference>
<reference evidence="5 6" key="1">
    <citation type="submission" date="2018-02" db="EMBL/GenBank/DDBJ databases">
        <title>Genome sequence of the basidiomycete white-rot fungus Phlebia centrifuga.</title>
        <authorList>
            <person name="Granchi Z."/>
            <person name="Peng M."/>
            <person name="de Vries R.P."/>
            <person name="Hilden K."/>
            <person name="Makela M.R."/>
            <person name="Grigoriev I."/>
            <person name="Riley R."/>
        </authorList>
    </citation>
    <scope>NUCLEOTIDE SEQUENCE [LARGE SCALE GENOMIC DNA]</scope>
    <source>
        <strain evidence="5 6">FBCC195</strain>
    </source>
</reference>
<keyword evidence="2" id="KW-0736">Signalosome</keyword>
<dbReference type="InterPro" id="IPR045237">
    <property type="entry name" value="COPS7/eIF3m"/>
</dbReference>
<organism evidence="5 6">
    <name type="scientific">Hermanssonia centrifuga</name>
    <dbReference type="NCBI Taxonomy" id="98765"/>
    <lineage>
        <taxon>Eukaryota</taxon>
        <taxon>Fungi</taxon>
        <taxon>Dikarya</taxon>
        <taxon>Basidiomycota</taxon>
        <taxon>Agaricomycotina</taxon>
        <taxon>Agaricomycetes</taxon>
        <taxon>Polyporales</taxon>
        <taxon>Meruliaceae</taxon>
        <taxon>Hermanssonia</taxon>
    </lineage>
</organism>
<feature type="domain" description="PCI" evidence="4">
    <location>
        <begin position="1"/>
        <end position="159"/>
    </location>
</feature>
<dbReference type="Pfam" id="PF01399">
    <property type="entry name" value="PCI"/>
    <property type="match status" value="1"/>
</dbReference>
<name>A0A2R6P0U1_9APHY</name>
<evidence type="ECO:0000313" key="5">
    <source>
        <dbReference type="EMBL" id="PSR82948.1"/>
    </source>
</evidence>
<feature type="compositionally biased region" description="Basic and acidic residues" evidence="3">
    <location>
        <begin position="251"/>
        <end position="288"/>
    </location>
</feature>
<comment type="similarity">
    <text evidence="1">Belongs to the CSN7/EIF3M family. CSN7 subfamily.</text>
</comment>
<keyword evidence="6" id="KW-1185">Reference proteome</keyword>
<evidence type="ECO:0000256" key="2">
    <source>
        <dbReference type="ARBA" id="ARBA00022790"/>
    </source>
</evidence>
<dbReference type="PANTHER" id="PTHR15350:SF5">
    <property type="entry name" value="COP9 SIGNALOSOME COMPLEX SUBUNIT 7"/>
    <property type="match status" value="1"/>
</dbReference>
<dbReference type="STRING" id="98765.A0A2R6P0U1"/>
<sequence length="288" mass="32607">MDLGANFTSKLEPFLLMSKSAKGAAAAKLIQDAIAAPGVFVFAELLELPNIQELANSEQHAPYYSLLQLFSYKTFSDYLKYKDSLPPLSQTQITKLKHLTLVSLAMDSRILRYDQLLEVLHIDSIRELEDLIIDAIYLDIIQGKLDQKEQQFEIEYTMGRDLEPGKVESLLAALQHWASTTSAVLATLDEKLSRLSTQTTADKAAKEAYEALYQQNLREVQDKQKEVKLVPRPVNTLKSGPTAAGLALLESQREKEREREREKERERERERDGMDVDDPADPKGKGRK</sequence>
<dbReference type="EMBL" id="MLYV02000567">
    <property type="protein sequence ID" value="PSR82948.1"/>
    <property type="molecule type" value="Genomic_DNA"/>
</dbReference>
<dbReference type="SMART" id="SM00088">
    <property type="entry name" value="PINT"/>
    <property type="match status" value="1"/>
</dbReference>
<evidence type="ECO:0000256" key="1">
    <source>
        <dbReference type="ARBA" id="ARBA00008482"/>
    </source>
</evidence>
<dbReference type="GO" id="GO:0008180">
    <property type="term" value="C:COP9 signalosome"/>
    <property type="evidence" value="ECO:0007669"/>
    <property type="project" value="UniProtKB-KW"/>
</dbReference>
<evidence type="ECO:0000256" key="3">
    <source>
        <dbReference type="SAM" id="MobiDB-lite"/>
    </source>
</evidence>
<proteinExistence type="inferred from homology"/>
<dbReference type="InterPro" id="IPR000717">
    <property type="entry name" value="PCI_dom"/>
</dbReference>
<feature type="region of interest" description="Disordered" evidence="3">
    <location>
        <begin position="233"/>
        <end position="288"/>
    </location>
</feature>
<evidence type="ECO:0000313" key="6">
    <source>
        <dbReference type="Proteomes" id="UP000186601"/>
    </source>
</evidence>
<dbReference type="Proteomes" id="UP000186601">
    <property type="component" value="Unassembled WGS sequence"/>
</dbReference>
<dbReference type="PROSITE" id="PS50250">
    <property type="entry name" value="PCI"/>
    <property type="match status" value="1"/>
</dbReference>
<comment type="caution">
    <text evidence="5">The sequence shown here is derived from an EMBL/GenBank/DDBJ whole genome shotgun (WGS) entry which is preliminary data.</text>
</comment>
<protein>
    <recommendedName>
        <fullName evidence="4">PCI domain-containing protein</fullName>
    </recommendedName>
</protein>
<accession>A0A2R6P0U1</accession>
<dbReference type="OrthoDB" id="10265275at2759"/>
<evidence type="ECO:0000259" key="4">
    <source>
        <dbReference type="PROSITE" id="PS50250"/>
    </source>
</evidence>